<evidence type="ECO:0000256" key="3">
    <source>
        <dbReference type="SAM" id="SignalP"/>
    </source>
</evidence>
<evidence type="ECO:0000313" key="5">
    <source>
        <dbReference type="EMBL" id="HEN15349.1"/>
    </source>
</evidence>
<feature type="signal peptide" evidence="3">
    <location>
        <begin position="1"/>
        <end position="22"/>
    </location>
</feature>
<evidence type="ECO:0000256" key="1">
    <source>
        <dbReference type="ARBA" id="ARBA00022801"/>
    </source>
</evidence>
<reference evidence="5" key="1">
    <citation type="journal article" date="2020" name="mSystems">
        <title>Genome- and Community-Level Interaction Insights into Carbon Utilization and Element Cycling Functions of Hydrothermarchaeota in Hydrothermal Sediment.</title>
        <authorList>
            <person name="Zhou Z."/>
            <person name="Liu Y."/>
            <person name="Xu W."/>
            <person name="Pan J."/>
            <person name="Luo Z.H."/>
            <person name="Li M."/>
        </authorList>
    </citation>
    <scope>NUCLEOTIDE SEQUENCE [LARGE SCALE GENOMIC DNA]</scope>
    <source>
        <strain evidence="5">SpSt-339</strain>
    </source>
</reference>
<feature type="compositionally biased region" description="Basic and acidic residues" evidence="2">
    <location>
        <begin position="199"/>
        <end position="209"/>
    </location>
</feature>
<organism evidence="5">
    <name type="scientific">Schlesneria paludicola</name>
    <dbReference type="NCBI Taxonomy" id="360056"/>
    <lineage>
        <taxon>Bacteria</taxon>
        <taxon>Pseudomonadati</taxon>
        <taxon>Planctomycetota</taxon>
        <taxon>Planctomycetia</taxon>
        <taxon>Planctomycetales</taxon>
        <taxon>Planctomycetaceae</taxon>
        <taxon>Schlesneria</taxon>
    </lineage>
</organism>
<feature type="region of interest" description="Disordered" evidence="2">
    <location>
        <begin position="190"/>
        <end position="209"/>
    </location>
</feature>
<dbReference type="SUPFAM" id="SSF53474">
    <property type="entry name" value="alpha/beta-Hydrolases"/>
    <property type="match status" value="1"/>
</dbReference>
<proteinExistence type="predicted"/>
<gene>
    <name evidence="5" type="ORF">ENQ76_07770</name>
</gene>
<accession>A0A7C2NXP1</accession>
<feature type="domain" description="BD-FAE-like" evidence="4">
    <location>
        <begin position="47"/>
        <end position="231"/>
    </location>
</feature>
<feature type="chain" id="PRO_5028061790" evidence="3">
    <location>
        <begin position="23"/>
        <end position="296"/>
    </location>
</feature>
<keyword evidence="3" id="KW-0732">Signal</keyword>
<dbReference type="PANTHER" id="PTHR48081">
    <property type="entry name" value="AB HYDROLASE SUPERFAMILY PROTEIN C4A8.06C"/>
    <property type="match status" value="1"/>
</dbReference>
<name>A0A7C2NXP1_9PLAN</name>
<protein>
    <submittedName>
        <fullName evidence="5">Alpha/beta hydrolase</fullName>
    </submittedName>
</protein>
<evidence type="ECO:0000259" key="4">
    <source>
        <dbReference type="Pfam" id="PF20434"/>
    </source>
</evidence>
<dbReference type="AlphaFoldDB" id="A0A7C2NXP1"/>
<comment type="caution">
    <text evidence="5">The sequence shown here is derived from an EMBL/GenBank/DDBJ whole genome shotgun (WGS) entry which is preliminary data.</text>
</comment>
<dbReference type="InterPro" id="IPR029058">
    <property type="entry name" value="AB_hydrolase_fold"/>
</dbReference>
<dbReference type="InterPro" id="IPR049492">
    <property type="entry name" value="BD-FAE-like_dom"/>
</dbReference>
<keyword evidence="1 5" id="KW-0378">Hydrolase</keyword>
<dbReference type="Pfam" id="PF20434">
    <property type="entry name" value="BD-FAE"/>
    <property type="match status" value="1"/>
</dbReference>
<dbReference type="EMBL" id="DSOK01000226">
    <property type="protein sequence ID" value="HEN15349.1"/>
    <property type="molecule type" value="Genomic_DNA"/>
</dbReference>
<dbReference type="Gene3D" id="3.40.50.1820">
    <property type="entry name" value="alpha/beta hydrolase"/>
    <property type="match status" value="1"/>
</dbReference>
<sequence>MSCPRALLIPLAALWVCLPAQSAVRAAEPRITRDIPYVAGGHERHVLDVYAPADGQHRPVVFWIHGGGWQAGDKSSVQLKPQAFVDRGFVFVSTNYRLLPNVEMEDIIRDIAKSIRWVHDHIAEYGGNPRQMLVMGHSAGAQLAALICTDDRYLRAEGLSLEIIKGCVPVDGDTYDVPAIIETAETRRRVHGQPQAKFGHREKFGNDPAKHRDYSAVTHVASGKGIPPFLILYVADHPDNAAQAQRLGTVLKDAGLAATVFGARETNHTRINENLGVPDDPSTQQLFDFVDRVVPR</sequence>
<evidence type="ECO:0000256" key="2">
    <source>
        <dbReference type="SAM" id="MobiDB-lite"/>
    </source>
</evidence>
<dbReference type="InterPro" id="IPR050300">
    <property type="entry name" value="GDXG_lipolytic_enzyme"/>
</dbReference>
<dbReference type="GO" id="GO:0016787">
    <property type="term" value="F:hydrolase activity"/>
    <property type="evidence" value="ECO:0007669"/>
    <property type="project" value="UniProtKB-KW"/>
</dbReference>
<dbReference type="PANTHER" id="PTHR48081:SF33">
    <property type="entry name" value="KYNURENINE FORMAMIDASE"/>
    <property type="match status" value="1"/>
</dbReference>